<keyword evidence="7" id="KW-1015">Disulfide bond</keyword>
<dbReference type="CDD" id="cd15927">
    <property type="entry name" value="7tmA_Bombesin_R-like"/>
    <property type="match status" value="1"/>
</dbReference>
<dbReference type="SUPFAM" id="SSF81321">
    <property type="entry name" value="Family A G protein-coupled receptor-like"/>
    <property type="match status" value="1"/>
</dbReference>
<dbReference type="SMART" id="SM01381">
    <property type="entry name" value="7TM_GPCR_Srsx"/>
    <property type="match status" value="1"/>
</dbReference>
<feature type="transmembrane region" description="Helical" evidence="11">
    <location>
        <begin position="119"/>
        <end position="140"/>
    </location>
</feature>
<dbReference type="Pfam" id="PF00001">
    <property type="entry name" value="7tm_1"/>
    <property type="match status" value="1"/>
</dbReference>
<evidence type="ECO:0000256" key="9">
    <source>
        <dbReference type="ARBA" id="ARBA00023180"/>
    </source>
</evidence>
<evidence type="ECO:0000256" key="11">
    <source>
        <dbReference type="SAM" id="Phobius"/>
    </source>
</evidence>
<keyword evidence="10" id="KW-0807">Transducer</keyword>
<evidence type="ECO:0000313" key="13">
    <source>
        <dbReference type="EMBL" id="WAR08923.1"/>
    </source>
</evidence>
<sequence length="438" mass="48853">MTDGENSHNILESFLDGVLYSIVVKGANRKVAKVGQLNKMSSETLSLVNGTNLTESINMTEDVVNSTPTVDVYEEPHENLEAILVPILFAIIFLIGVVGNLTLIFTVLRNKSMRNTPNIFVVSLSVGDLLLLLCSVPFSSTLFTCFSWPFGRFLCKLNEYMQTLSLGVSVFTLTALSGDRYIAIVHPMSKHTGKPTLITVVTVVGIWILSAALAIPEAVTSNVLYYEGAAPMDNGSITILPVTIAICKIYPENSLPVWYNKAHSMFRFIVFFVIPVLVIAMFYVMMARILIISSKALPCESVKGSAMNQQQKRQIQARLKVAKVVLSFVVIFVLCWLPRHISILAGHFADPEYNMFWHVLKITSFCLTYIYSCVNPYALYFLSSQYRKYYNRYLFCCCPKGSYIGLPGGEHSAMYNFNSTMRRGSTTCTGMVQSQSMC</sequence>
<evidence type="ECO:0000256" key="5">
    <source>
        <dbReference type="ARBA" id="ARBA00023040"/>
    </source>
</evidence>
<keyword evidence="2" id="KW-1003">Cell membrane</keyword>
<evidence type="ECO:0000256" key="3">
    <source>
        <dbReference type="ARBA" id="ARBA00022692"/>
    </source>
</evidence>
<evidence type="ECO:0000256" key="4">
    <source>
        <dbReference type="ARBA" id="ARBA00022989"/>
    </source>
</evidence>
<dbReference type="EMBL" id="CP111017">
    <property type="protein sequence ID" value="WAR08923.1"/>
    <property type="molecule type" value="Genomic_DNA"/>
</dbReference>
<keyword evidence="9" id="KW-0325">Glycoprotein</keyword>
<keyword evidence="3 11" id="KW-0812">Transmembrane</keyword>
<dbReference type="InterPro" id="IPR000276">
    <property type="entry name" value="GPCR_Rhodpsn"/>
</dbReference>
<dbReference type="Proteomes" id="UP001164746">
    <property type="component" value="Chromosome 6"/>
</dbReference>
<feature type="transmembrane region" description="Helical" evidence="11">
    <location>
        <begin position="83"/>
        <end position="107"/>
    </location>
</feature>
<keyword evidence="14" id="KW-1185">Reference proteome</keyword>
<keyword evidence="6 11" id="KW-0472">Membrane</keyword>
<dbReference type="PROSITE" id="PS50262">
    <property type="entry name" value="G_PROTEIN_RECEP_F1_2"/>
    <property type="match status" value="1"/>
</dbReference>
<keyword evidence="5" id="KW-0297">G-protein coupled receptor</keyword>
<dbReference type="PANTHER" id="PTHR45695:SF26">
    <property type="entry name" value="NEUROPEPTIDE CCHAMIDE-1 RECEPTOR"/>
    <property type="match status" value="1"/>
</dbReference>
<protein>
    <submittedName>
        <fullName evidence="13">CCH1R-like protein</fullName>
    </submittedName>
</protein>
<evidence type="ECO:0000313" key="14">
    <source>
        <dbReference type="Proteomes" id="UP001164746"/>
    </source>
</evidence>
<dbReference type="PRINTS" id="PR00237">
    <property type="entry name" value="GPCRRHODOPSN"/>
</dbReference>
<feature type="transmembrane region" description="Helical" evidence="11">
    <location>
        <begin position="359"/>
        <end position="382"/>
    </location>
</feature>
<feature type="transmembrane region" description="Helical" evidence="11">
    <location>
        <begin position="197"/>
        <end position="215"/>
    </location>
</feature>
<feature type="transmembrane region" description="Helical" evidence="11">
    <location>
        <begin position="321"/>
        <end position="339"/>
    </location>
</feature>
<gene>
    <name evidence="13" type="ORF">MAR_018881</name>
</gene>
<comment type="subcellular location">
    <subcellularLocation>
        <location evidence="1">Cell membrane</location>
        <topology evidence="1">Multi-pass membrane protein</topology>
    </subcellularLocation>
</comment>
<feature type="transmembrane region" description="Helical" evidence="11">
    <location>
        <begin position="160"/>
        <end position="176"/>
    </location>
</feature>
<dbReference type="InterPro" id="IPR001556">
    <property type="entry name" value="Bombsn_rcpt-like"/>
</dbReference>
<keyword evidence="4 11" id="KW-1133">Transmembrane helix</keyword>
<proteinExistence type="predicted"/>
<feature type="transmembrane region" description="Helical" evidence="11">
    <location>
        <begin position="265"/>
        <end position="285"/>
    </location>
</feature>
<organism evidence="13 14">
    <name type="scientific">Mya arenaria</name>
    <name type="common">Soft-shell clam</name>
    <dbReference type="NCBI Taxonomy" id="6604"/>
    <lineage>
        <taxon>Eukaryota</taxon>
        <taxon>Metazoa</taxon>
        <taxon>Spiralia</taxon>
        <taxon>Lophotrochozoa</taxon>
        <taxon>Mollusca</taxon>
        <taxon>Bivalvia</taxon>
        <taxon>Autobranchia</taxon>
        <taxon>Heteroconchia</taxon>
        <taxon>Euheterodonta</taxon>
        <taxon>Imparidentia</taxon>
        <taxon>Neoheterodontei</taxon>
        <taxon>Myida</taxon>
        <taxon>Myoidea</taxon>
        <taxon>Myidae</taxon>
        <taxon>Mya</taxon>
    </lineage>
</organism>
<evidence type="ECO:0000256" key="7">
    <source>
        <dbReference type="ARBA" id="ARBA00023157"/>
    </source>
</evidence>
<reference evidence="13" key="1">
    <citation type="submission" date="2022-11" db="EMBL/GenBank/DDBJ databases">
        <title>Centuries of genome instability and evolution in soft-shell clam transmissible cancer (bioRxiv).</title>
        <authorList>
            <person name="Hart S.F.M."/>
            <person name="Yonemitsu M.A."/>
            <person name="Giersch R.M."/>
            <person name="Beal B.F."/>
            <person name="Arriagada G."/>
            <person name="Davis B.W."/>
            <person name="Ostrander E.A."/>
            <person name="Goff S.P."/>
            <person name="Metzger M.J."/>
        </authorList>
    </citation>
    <scope>NUCLEOTIDE SEQUENCE</scope>
    <source>
        <strain evidence="13">MELC-2E11</strain>
        <tissue evidence="13">Siphon/mantle</tissue>
    </source>
</reference>
<evidence type="ECO:0000256" key="8">
    <source>
        <dbReference type="ARBA" id="ARBA00023170"/>
    </source>
</evidence>
<evidence type="ECO:0000259" key="12">
    <source>
        <dbReference type="PROSITE" id="PS50262"/>
    </source>
</evidence>
<evidence type="ECO:0000256" key="1">
    <source>
        <dbReference type="ARBA" id="ARBA00004651"/>
    </source>
</evidence>
<dbReference type="PRINTS" id="PR00358">
    <property type="entry name" value="BOMBESINR"/>
</dbReference>
<name>A0ABY7EFX7_MYAAR</name>
<evidence type="ECO:0000256" key="10">
    <source>
        <dbReference type="ARBA" id="ARBA00023224"/>
    </source>
</evidence>
<dbReference type="Gene3D" id="1.20.1070.10">
    <property type="entry name" value="Rhodopsin 7-helix transmembrane proteins"/>
    <property type="match status" value="1"/>
</dbReference>
<feature type="domain" description="G-protein coupled receptors family 1 profile" evidence="12">
    <location>
        <begin position="99"/>
        <end position="379"/>
    </location>
</feature>
<dbReference type="InterPro" id="IPR017452">
    <property type="entry name" value="GPCR_Rhodpsn_7TM"/>
</dbReference>
<accession>A0ABY7EFX7</accession>
<keyword evidence="8" id="KW-0675">Receptor</keyword>
<evidence type="ECO:0000256" key="6">
    <source>
        <dbReference type="ARBA" id="ARBA00023136"/>
    </source>
</evidence>
<dbReference type="PANTHER" id="PTHR45695">
    <property type="entry name" value="LEUCOKININ RECEPTOR-RELATED"/>
    <property type="match status" value="1"/>
</dbReference>
<evidence type="ECO:0000256" key="2">
    <source>
        <dbReference type="ARBA" id="ARBA00022475"/>
    </source>
</evidence>